<comment type="similarity">
    <text evidence="2">Belongs to the cation diffusion facilitator (CDF) transporter (TC 2.A.4) family.</text>
</comment>
<keyword evidence="4 7" id="KW-0812">Transmembrane</keyword>
<dbReference type="InterPro" id="IPR027469">
    <property type="entry name" value="Cation_efflux_TMD_sf"/>
</dbReference>
<feature type="domain" description="Cation efflux protein transmembrane" evidence="8">
    <location>
        <begin position="20"/>
        <end position="215"/>
    </location>
</feature>
<evidence type="ECO:0000256" key="6">
    <source>
        <dbReference type="ARBA" id="ARBA00023136"/>
    </source>
</evidence>
<evidence type="ECO:0000256" key="4">
    <source>
        <dbReference type="ARBA" id="ARBA00022692"/>
    </source>
</evidence>
<dbReference type="NCBIfam" id="TIGR01297">
    <property type="entry name" value="CDF"/>
    <property type="match status" value="1"/>
</dbReference>
<evidence type="ECO:0000259" key="8">
    <source>
        <dbReference type="Pfam" id="PF01545"/>
    </source>
</evidence>
<dbReference type="AlphaFoldDB" id="A0A075R0U2"/>
<accession>A0A075R0U2</accession>
<organism evidence="10 11">
    <name type="scientific">Brevibacillus laterosporus LMG 15441</name>
    <dbReference type="NCBI Taxonomy" id="1042163"/>
    <lineage>
        <taxon>Bacteria</taxon>
        <taxon>Bacillati</taxon>
        <taxon>Bacillota</taxon>
        <taxon>Bacilli</taxon>
        <taxon>Bacillales</taxon>
        <taxon>Paenibacillaceae</taxon>
        <taxon>Brevibacillus</taxon>
    </lineage>
</organism>
<feature type="domain" description="Cation efflux protein cytoplasmic" evidence="9">
    <location>
        <begin position="220"/>
        <end position="294"/>
    </location>
</feature>
<evidence type="ECO:0000256" key="2">
    <source>
        <dbReference type="ARBA" id="ARBA00008114"/>
    </source>
</evidence>
<keyword evidence="3" id="KW-0813">Transport</keyword>
<feature type="transmembrane region" description="Helical" evidence="7">
    <location>
        <begin position="167"/>
        <end position="184"/>
    </location>
</feature>
<dbReference type="HOGENOM" id="CLU_013430_3_5_9"/>
<dbReference type="eggNOG" id="COG0053">
    <property type="taxonomic scope" value="Bacteria"/>
</dbReference>
<protein>
    <submittedName>
        <fullName evidence="10">Ferrous-iron efflux pump FieF</fullName>
    </submittedName>
</protein>
<evidence type="ECO:0000256" key="1">
    <source>
        <dbReference type="ARBA" id="ARBA00004141"/>
    </source>
</evidence>
<evidence type="ECO:0000313" key="10">
    <source>
        <dbReference type="EMBL" id="AIG25081.1"/>
    </source>
</evidence>
<dbReference type="PANTHER" id="PTHR43840:SF50">
    <property type="entry name" value="MANGANESE EFFLUX SYSTEM PROTEIN MNES"/>
    <property type="match status" value="1"/>
</dbReference>
<dbReference type="Pfam" id="PF01545">
    <property type="entry name" value="Cation_efflux"/>
    <property type="match status" value="1"/>
</dbReference>
<dbReference type="GO" id="GO:0016020">
    <property type="term" value="C:membrane"/>
    <property type="evidence" value="ECO:0007669"/>
    <property type="project" value="UniProtKB-SubCell"/>
</dbReference>
<dbReference type="GO" id="GO:0008324">
    <property type="term" value="F:monoatomic cation transmembrane transporter activity"/>
    <property type="evidence" value="ECO:0007669"/>
    <property type="project" value="InterPro"/>
</dbReference>
<dbReference type="Gene3D" id="1.20.1510.10">
    <property type="entry name" value="Cation efflux protein transmembrane domain"/>
    <property type="match status" value="1"/>
</dbReference>
<dbReference type="PANTHER" id="PTHR43840">
    <property type="entry name" value="MITOCHONDRIAL METAL TRANSPORTER 1-RELATED"/>
    <property type="match status" value="1"/>
</dbReference>
<feature type="transmembrane region" description="Helical" evidence="7">
    <location>
        <begin position="20"/>
        <end position="41"/>
    </location>
</feature>
<dbReference type="Gene3D" id="3.30.70.1350">
    <property type="entry name" value="Cation efflux protein, cytoplasmic domain"/>
    <property type="match status" value="1"/>
</dbReference>
<dbReference type="EMBL" id="CP007806">
    <property type="protein sequence ID" value="AIG25081.1"/>
    <property type="molecule type" value="Genomic_DNA"/>
</dbReference>
<keyword evidence="6 7" id="KW-0472">Membrane</keyword>
<dbReference type="InterPro" id="IPR050291">
    <property type="entry name" value="CDF_Transporter"/>
</dbReference>
<evidence type="ECO:0000259" key="9">
    <source>
        <dbReference type="Pfam" id="PF16916"/>
    </source>
</evidence>
<dbReference type="InterPro" id="IPR002524">
    <property type="entry name" value="Cation_efflux"/>
</dbReference>
<gene>
    <name evidence="10" type="primary">fieF</name>
    <name evidence="10" type="ORF">BRLA_c007230</name>
</gene>
<dbReference type="KEGG" id="blr:BRLA_c007230"/>
<dbReference type="STRING" id="1042163.BRLA_c007230"/>
<evidence type="ECO:0000313" key="11">
    <source>
        <dbReference type="Proteomes" id="UP000005850"/>
    </source>
</evidence>
<comment type="subcellular location">
    <subcellularLocation>
        <location evidence="1">Membrane</location>
        <topology evidence="1">Multi-pass membrane protein</topology>
    </subcellularLocation>
</comment>
<dbReference type="SUPFAM" id="SSF160240">
    <property type="entry name" value="Cation efflux protein cytoplasmic domain-like"/>
    <property type="match status" value="1"/>
</dbReference>
<keyword evidence="11" id="KW-1185">Reference proteome</keyword>
<dbReference type="FunFam" id="1.20.1510.10:FF:000006">
    <property type="entry name" value="Divalent cation efflux transporter"/>
    <property type="match status" value="1"/>
</dbReference>
<dbReference type="Proteomes" id="UP000005850">
    <property type="component" value="Chromosome"/>
</dbReference>
<sequence length="304" mass="33415">MESIEGSSKLLKYKKGSRAIKISIFLYLILSVSKIMAGMFAQSEALTADGWNNVSDVLASITLMIGMYISQKPADHNHRYGHFRAETTAALLAAFMMAVVGIDVLKGAFMKLWRPEAQVMAPDPLSMYVAIGGALILYLLSLYNMAVGKETDNLAVMAAAYDNRSDAIISIGTLIGIGTARLGWLWADALVALIVGLLIIKTAYVVGKQAVDSLMDAFEEEKWQEIHDRIMEVNGVSRVTDLRARYHGSAVHVDCIIEVPSSLTVEESHDVTDRIEEHLKGFNGIERMLIHVEPASCRPNKSRT</sequence>
<dbReference type="RefSeq" id="WP_003335427.1">
    <property type="nucleotide sequence ID" value="NZ_CP007806.1"/>
</dbReference>
<proteinExistence type="inferred from homology"/>
<dbReference type="Pfam" id="PF16916">
    <property type="entry name" value="ZT_dimer"/>
    <property type="match status" value="1"/>
</dbReference>
<dbReference type="InterPro" id="IPR058533">
    <property type="entry name" value="Cation_efflux_TM"/>
</dbReference>
<evidence type="ECO:0000256" key="5">
    <source>
        <dbReference type="ARBA" id="ARBA00022989"/>
    </source>
</evidence>
<keyword evidence="5 7" id="KW-1133">Transmembrane helix</keyword>
<dbReference type="InterPro" id="IPR027470">
    <property type="entry name" value="Cation_efflux_CTD"/>
</dbReference>
<feature type="transmembrane region" description="Helical" evidence="7">
    <location>
        <begin position="91"/>
        <end position="113"/>
    </location>
</feature>
<evidence type="ECO:0000256" key="7">
    <source>
        <dbReference type="SAM" id="Phobius"/>
    </source>
</evidence>
<feature type="transmembrane region" description="Helical" evidence="7">
    <location>
        <begin position="53"/>
        <end position="70"/>
    </location>
</feature>
<dbReference type="SUPFAM" id="SSF161111">
    <property type="entry name" value="Cation efflux protein transmembrane domain-like"/>
    <property type="match status" value="1"/>
</dbReference>
<feature type="transmembrane region" description="Helical" evidence="7">
    <location>
        <begin position="125"/>
        <end position="146"/>
    </location>
</feature>
<dbReference type="InterPro" id="IPR036837">
    <property type="entry name" value="Cation_efflux_CTD_sf"/>
</dbReference>
<name>A0A075R0U2_BRELA</name>
<reference evidence="10 11" key="1">
    <citation type="journal article" date="2011" name="J. Bacteriol.">
        <title>Genome sequence of Brevibacillus laterosporus LMG 15441, a pathogen of invertebrates.</title>
        <authorList>
            <person name="Djukic M."/>
            <person name="Poehlein A."/>
            <person name="Thurmer A."/>
            <person name="Daniel R."/>
        </authorList>
    </citation>
    <scope>NUCLEOTIDE SEQUENCE [LARGE SCALE GENOMIC DNA]</scope>
    <source>
        <strain evidence="10 11">LMG 15441</strain>
    </source>
</reference>
<evidence type="ECO:0000256" key="3">
    <source>
        <dbReference type="ARBA" id="ARBA00022448"/>
    </source>
</evidence>
<feature type="transmembrane region" description="Helical" evidence="7">
    <location>
        <begin position="190"/>
        <end position="207"/>
    </location>
</feature>